<reference evidence="1" key="1">
    <citation type="journal article" date="2018" name="Nat. Genet.">
        <title>Extensive intraspecific gene order and gene structural variations between Mo17 and other maize genomes.</title>
        <authorList>
            <person name="Sun S."/>
            <person name="Zhou Y."/>
            <person name="Chen J."/>
            <person name="Shi J."/>
            <person name="Zhao H."/>
            <person name="Zhao H."/>
            <person name="Song W."/>
            <person name="Zhang M."/>
            <person name="Cui Y."/>
            <person name="Dong X."/>
            <person name="Liu H."/>
            <person name="Ma X."/>
            <person name="Jiao Y."/>
            <person name="Wang B."/>
            <person name="Wei X."/>
            <person name="Stein J.C."/>
            <person name="Glaubitz J.C."/>
            <person name="Lu F."/>
            <person name="Yu G."/>
            <person name="Liang C."/>
            <person name="Fengler K."/>
            <person name="Li B."/>
            <person name="Rafalski A."/>
            <person name="Schnable P.S."/>
            <person name="Ware D.H."/>
            <person name="Buckler E.S."/>
            <person name="Lai J."/>
        </authorList>
    </citation>
    <scope>NUCLEOTIDE SEQUENCE [LARGE SCALE GENOMIC DNA]</scope>
    <source>
        <tissue evidence="1">Seedling</tissue>
    </source>
</reference>
<dbReference type="EMBL" id="NCVQ01000003">
    <property type="protein sequence ID" value="PWZ41267.1"/>
    <property type="molecule type" value="Genomic_DNA"/>
</dbReference>
<organism evidence="1">
    <name type="scientific">Zea mays</name>
    <name type="common">Maize</name>
    <dbReference type="NCBI Taxonomy" id="4577"/>
    <lineage>
        <taxon>Eukaryota</taxon>
        <taxon>Viridiplantae</taxon>
        <taxon>Streptophyta</taxon>
        <taxon>Embryophyta</taxon>
        <taxon>Tracheophyta</taxon>
        <taxon>Spermatophyta</taxon>
        <taxon>Magnoliopsida</taxon>
        <taxon>Liliopsida</taxon>
        <taxon>Poales</taxon>
        <taxon>Poaceae</taxon>
        <taxon>PACMAD clade</taxon>
        <taxon>Panicoideae</taxon>
        <taxon>Andropogonodae</taxon>
        <taxon>Andropogoneae</taxon>
        <taxon>Tripsacinae</taxon>
        <taxon>Zea</taxon>
    </lineage>
</organism>
<sequence>MDKLINKNALHSC</sequence>
<name>A0A3L6G2F5_MAIZE</name>
<protein>
    <submittedName>
        <fullName evidence="1">Uncharacterized protein</fullName>
    </submittedName>
</protein>
<comment type="caution">
    <text evidence="1">The sequence shown here is derived from an EMBL/GenBank/DDBJ whole genome shotgun (WGS) entry which is preliminary data.</text>
</comment>
<dbReference type="Proteomes" id="UP000251960">
    <property type="component" value="Chromosome 2"/>
</dbReference>
<accession>A0A3L6G2F5</accession>
<gene>
    <name evidence="1" type="ORF">Zm00014a_020682</name>
</gene>
<evidence type="ECO:0000313" key="1">
    <source>
        <dbReference type="EMBL" id="PWZ41267.1"/>
    </source>
</evidence>
<proteinExistence type="predicted"/>